<evidence type="ECO:0000313" key="3">
    <source>
        <dbReference type="Proteomes" id="UP000076983"/>
    </source>
</evidence>
<dbReference type="PANTHER" id="PTHR34614">
    <property type="match status" value="1"/>
</dbReference>
<gene>
    <name evidence="2" type="ORF">MGALLINA_00020</name>
</gene>
<dbReference type="PATRIC" id="fig|29557.3.peg.2"/>
<sequence length="303" mass="35688">MKKEQENVYSKNAFYRSLDYIAENREQILQNLNAVLVKEHKRNVNIVWYDSTTTYFETFDRKGYKKPGYSKDGKFKEDQIVIGMTTDSNGIPVHYKVFPGNTADSNTFIKFVLELQNIYKINNVTIVADKGMSVNKNIRFLEDKGLNFIISYRMKTGSRQFKEYVLKQEDYVHSDTGLVYKTQEFASLYRNGRSNGKLRKRVITFSKKRAKKDAEDRRILVENFLKKAKNGKVSYEDMAGNKKYKFFKPVNESGYYELDTEKIEQDEKFDSFYVYETNRQDLTLISLLISMLNNERLKIILEV</sequence>
<dbReference type="InterPro" id="IPR047654">
    <property type="entry name" value="IS1634_transpos"/>
</dbReference>
<dbReference type="GO" id="GO:0003677">
    <property type="term" value="F:DNA binding"/>
    <property type="evidence" value="ECO:0007669"/>
    <property type="project" value="InterPro"/>
</dbReference>
<dbReference type="Proteomes" id="UP000076983">
    <property type="component" value="Unassembled WGS sequence"/>
</dbReference>
<dbReference type="AlphaFoldDB" id="A0A168RRR5"/>
<dbReference type="Pfam" id="PF01609">
    <property type="entry name" value="DDE_Tnp_1"/>
    <property type="match status" value="1"/>
</dbReference>
<dbReference type="GO" id="GO:0004803">
    <property type="term" value="F:transposase activity"/>
    <property type="evidence" value="ECO:0007669"/>
    <property type="project" value="InterPro"/>
</dbReference>
<dbReference type="GO" id="GO:0006313">
    <property type="term" value="P:DNA transposition"/>
    <property type="evidence" value="ECO:0007669"/>
    <property type="project" value="InterPro"/>
</dbReference>
<dbReference type="PANTHER" id="PTHR34614:SF2">
    <property type="entry name" value="TRANSPOSASE IS4-LIKE DOMAIN-CONTAINING PROTEIN"/>
    <property type="match status" value="1"/>
</dbReference>
<organism evidence="2 3">
    <name type="scientific">Mycoplasmopsis gallinarum</name>
    <dbReference type="NCBI Taxonomy" id="29557"/>
    <lineage>
        <taxon>Bacteria</taxon>
        <taxon>Bacillati</taxon>
        <taxon>Mycoplasmatota</taxon>
        <taxon>Mycoplasmoidales</taxon>
        <taxon>Metamycoplasmataceae</taxon>
        <taxon>Mycoplasmopsis</taxon>
    </lineage>
</organism>
<dbReference type="EMBL" id="LVLH01000002">
    <property type="protein sequence ID" value="OAB49223.1"/>
    <property type="molecule type" value="Genomic_DNA"/>
</dbReference>
<dbReference type="InterPro" id="IPR002559">
    <property type="entry name" value="Transposase_11"/>
</dbReference>
<dbReference type="NCBIfam" id="NF033559">
    <property type="entry name" value="transpos_IS1634"/>
    <property type="match status" value="1"/>
</dbReference>
<evidence type="ECO:0000259" key="1">
    <source>
        <dbReference type="Pfam" id="PF01609"/>
    </source>
</evidence>
<keyword evidence="3" id="KW-1185">Reference proteome</keyword>
<name>A0A168RRR5_9BACT</name>
<reference evidence="2 3" key="1">
    <citation type="submission" date="2016-03" db="EMBL/GenBank/DDBJ databases">
        <title>Genome sequence of Mycoplasma gallinarum strain Mgn_IPT.</title>
        <authorList>
            <person name="Yacoub E."/>
            <person name="Sirand-Pugnet P."/>
            <person name="Barre A."/>
            <person name="Maurier F."/>
            <person name="Blanchard A."/>
            <person name="Ben Abdelmoumen B.M."/>
        </authorList>
    </citation>
    <scope>NUCLEOTIDE SEQUENCE [LARGE SCALE GENOMIC DNA]</scope>
    <source>
        <strain evidence="2 3">Mgn_IPT</strain>
    </source>
</reference>
<dbReference type="STRING" id="29557.MGALLINA_00020"/>
<accession>A0A168RRR5</accession>
<proteinExistence type="predicted"/>
<feature type="domain" description="Transposase IS4-like" evidence="1">
    <location>
        <begin position="46"/>
        <end position="238"/>
    </location>
</feature>
<evidence type="ECO:0000313" key="2">
    <source>
        <dbReference type="EMBL" id="OAB49223.1"/>
    </source>
</evidence>
<protein>
    <submittedName>
        <fullName evidence="2">Transposase</fullName>
    </submittedName>
</protein>
<comment type="caution">
    <text evidence="2">The sequence shown here is derived from an EMBL/GenBank/DDBJ whole genome shotgun (WGS) entry which is preliminary data.</text>
</comment>